<feature type="compositionally biased region" description="Basic and acidic residues" evidence="1">
    <location>
        <begin position="171"/>
        <end position="181"/>
    </location>
</feature>
<feature type="compositionally biased region" description="Basic and acidic residues" evidence="1">
    <location>
        <begin position="100"/>
        <end position="115"/>
    </location>
</feature>
<sequence length="181" mass="21191">MKQTTEDSLRGTLQTLQGSLDKWLFCYQNTPHTSIGRQRYQNMLEIGKEEDEFYCWVPGEVLEVVGQNTYQMCGSAIQTIYAEVSWEVWKQAGEKLVTQPEEKQENQPRGPDNRRKSLAPITTRQEADQSHKAKPRTRSMDRMEREEFDDEGGFSGFRRLSQEQMGETLEDYQKLERARDQ</sequence>
<evidence type="ECO:0000313" key="3">
    <source>
        <dbReference type="Proteomes" id="UP001159363"/>
    </source>
</evidence>
<feature type="region of interest" description="Disordered" evidence="1">
    <location>
        <begin position="96"/>
        <end position="181"/>
    </location>
</feature>
<organism evidence="2 3">
    <name type="scientific">Dryococelus australis</name>
    <dbReference type="NCBI Taxonomy" id="614101"/>
    <lineage>
        <taxon>Eukaryota</taxon>
        <taxon>Metazoa</taxon>
        <taxon>Ecdysozoa</taxon>
        <taxon>Arthropoda</taxon>
        <taxon>Hexapoda</taxon>
        <taxon>Insecta</taxon>
        <taxon>Pterygota</taxon>
        <taxon>Neoptera</taxon>
        <taxon>Polyneoptera</taxon>
        <taxon>Phasmatodea</taxon>
        <taxon>Verophasmatodea</taxon>
        <taxon>Anareolatae</taxon>
        <taxon>Phasmatidae</taxon>
        <taxon>Eurycanthinae</taxon>
        <taxon>Dryococelus</taxon>
    </lineage>
</organism>
<accession>A0ABQ9G297</accession>
<keyword evidence="3" id="KW-1185">Reference proteome</keyword>
<comment type="caution">
    <text evidence="2">The sequence shown here is derived from an EMBL/GenBank/DDBJ whole genome shotgun (WGS) entry which is preliminary data.</text>
</comment>
<protein>
    <submittedName>
        <fullName evidence="2">Uncharacterized protein</fullName>
    </submittedName>
</protein>
<dbReference type="Proteomes" id="UP001159363">
    <property type="component" value="Chromosome 15"/>
</dbReference>
<dbReference type="EMBL" id="JARBHB010000016">
    <property type="protein sequence ID" value="KAJ8866602.1"/>
    <property type="molecule type" value="Genomic_DNA"/>
</dbReference>
<reference evidence="2 3" key="1">
    <citation type="submission" date="2023-02" db="EMBL/GenBank/DDBJ databases">
        <title>LHISI_Scaffold_Assembly.</title>
        <authorList>
            <person name="Stuart O.P."/>
            <person name="Cleave R."/>
            <person name="Magrath M.J.L."/>
            <person name="Mikheyev A.S."/>
        </authorList>
    </citation>
    <scope>NUCLEOTIDE SEQUENCE [LARGE SCALE GENOMIC DNA]</scope>
    <source>
        <strain evidence="2">Daus_M_001</strain>
        <tissue evidence="2">Leg muscle</tissue>
    </source>
</reference>
<evidence type="ECO:0000256" key="1">
    <source>
        <dbReference type="SAM" id="MobiDB-lite"/>
    </source>
</evidence>
<proteinExistence type="predicted"/>
<gene>
    <name evidence="2" type="ORF">PR048_032462</name>
</gene>
<evidence type="ECO:0000313" key="2">
    <source>
        <dbReference type="EMBL" id="KAJ8866602.1"/>
    </source>
</evidence>
<name>A0ABQ9G297_9NEOP</name>